<evidence type="ECO:0000256" key="7">
    <source>
        <dbReference type="ARBA" id="ARBA00023180"/>
    </source>
</evidence>
<feature type="binding site" description="axial binding residue" evidence="9">
    <location>
        <position position="266"/>
    </location>
    <ligand>
        <name>heme b</name>
        <dbReference type="ChEBI" id="CHEBI:60344"/>
    </ligand>
    <ligandPart>
        <name>Fe</name>
        <dbReference type="ChEBI" id="CHEBI:18248"/>
    </ligandPart>
</feature>
<evidence type="ECO:0000256" key="12">
    <source>
        <dbReference type="RuleBase" id="RU363051"/>
    </source>
</evidence>
<dbReference type="Gene3D" id="1.10.520.10">
    <property type="match status" value="1"/>
</dbReference>
<evidence type="ECO:0000256" key="4">
    <source>
        <dbReference type="ARBA" id="ARBA00022723"/>
    </source>
</evidence>
<evidence type="ECO:0000313" key="14">
    <source>
        <dbReference type="EMBL" id="KAF2430307.1"/>
    </source>
</evidence>
<protein>
    <recommendedName>
        <fullName evidence="12">Peroxidase</fullName>
        <ecNumber evidence="12">1.11.1.-</ecNumber>
    </recommendedName>
</protein>
<proteinExistence type="inferred from homology"/>
<evidence type="ECO:0000259" key="13">
    <source>
        <dbReference type="PROSITE" id="PS50873"/>
    </source>
</evidence>
<keyword evidence="9 12" id="KW-0106">Calcium</keyword>
<dbReference type="PRINTS" id="PR00462">
    <property type="entry name" value="LIGNINASE"/>
</dbReference>
<keyword evidence="7" id="KW-0325">Glycoprotein</keyword>
<evidence type="ECO:0000256" key="11">
    <source>
        <dbReference type="PIRSR" id="PIRSR601621-4"/>
    </source>
</evidence>
<feature type="site" description="Transition state stabilizer" evidence="10">
    <location>
        <position position="139"/>
    </location>
</feature>
<dbReference type="EMBL" id="MU007040">
    <property type="protein sequence ID" value="KAF2430307.1"/>
    <property type="molecule type" value="Genomic_DNA"/>
</dbReference>
<keyword evidence="6 9" id="KW-0408">Iron</keyword>
<feature type="active site" description="Proton acceptor" evidence="8">
    <location>
        <position position="143"/>
    </location>
</feature>
<gene>
    <name evidence="14" type="ORF">EJ08DRAFT_697600</name>
</gene>
<dbReference type="GO" id="GO:0020037">
    <property type="term" value="F:heme binding"/>
    <property type="evidence" value="ECO:0007669"/>
    <property type="project" value="UniProtKB-UniRule"/>
</dbReference>
<evidence type="ECO:0000256" key="2">
    <source>
        <dbReference type="ARBA" id="ARBA00022559"/>
    </source>
</evidence>
<dbReference type="PROSITE" id="PS00436">
    <property type="entry name" value="PEROXIDASE_2"/>
    <property type="match status" value="1"/>
</dbReference>
<evidence type="ECO:0000256" key="9">
    <source>
        <dbReference type="PIRSR" id="PIRSR601621-2"/>
    </source>
</evidence>
<keyword evidence="2 12" id="KW-0575">Peroxidase</keyword>
<feature type="binding site" evidence="9">
    <location>
        <position position="160"/>
    </location>
    <ligand>
        <name>Ca(2+)</name>
        <dbReference type="ChEBI" id="CHEBI:29108"/>
        <label>1</label>
    </ligand>
</feature>
<feature type="binding site" evidence="9">
    <location>
        <position position="267"/>
    </location>
    <ligand>
        <name>Ca(2+)</name>
        <dbReference type="ChEBI" id="CHEBI:29108"/>
        <label>2</label>
    </ligand>
</feature>
<feature type="binding site" evidence="9">
    <location>
        <position position="158"/>
    </location>
    <ligand>
        <name>Ca(2+)</name>
        <dbReference type="ChEBI" id="CHEBI:29108"/>
        <label>1</label>
    </ligand>
</feature>
<comment type="cofactor">
    <cofactor evidence="9 12">
        <name>Ca(2+)</name>
        <dbReference type="ChEBI" id="CHEBI:29108"/>
    </cofactor>
    <text evidence="9 12">Binds 2 calcium ions per subunit.</text>
</comment>
<comment type="caution">
    <text evidence="14">The sequence shown here is derived from an EMBL/GenBank/DDBJ whole genome shotgun (WGS) entry which is preliminary data.</text>
</comment>
<feature type="binding site" evidence="9">
    <location>
        <position position="286"/>
    </location>
    <ligand>
        <name>Ca(2+)</name>
        <dbReference type="ChEBI" id="CHEBI:29108"/>
        <label>2</label>
    </ligand>
</feature>
<keyword evidence="3 9" id="KW-0349">Heme</keyword>
<feature type="binding site" evidence="9">
    <location>
        <position position="284"/>
    </location>
    <ligand>
        <name>Ca(2+)</name>
        <dbReference type="ChEBI" id="CHEBI:29108"/>
        <label>2</label>
    </ligand>
</feature>
<dbReference type="OrthoDB" id="2113341at2759"/>
<dbReference type="GO" id="GO:0034599">
    <property type="term" value="P:cellular response to oxidative stress"/>
    <property type="evidence" value="ECO:0007669"/>
    <property type="project" value="InterPro"/>
</dbReference>
<evidence type="ECO:0000256" key="1">
    <source>
        <dbReference type="ARBA" id="ARBA00006089"/>
    </source>
</evidence>
<reference evidence="14" key="1">
    <citation type="journal article" date="2020" name="Stud. Mycol.">
        <title>101 Dothideomycetes genomes: a test case for predicting lifestyles and emergence of pathogens.</title>
        <authorList>
            <person name="Haridas S."/>
            <person name="Albert R."/>
            <person name="Binder M."/>
            <person name="Bloem J."/>
            <person name="Labutti K."/>
            <person name="Salamov A."/>
            <person name="Andreopoulos B."/>
            <person name="Baker S."/>
            <person name="Barry K."/>
            <person name="Bills G."/>
            <person name="Bluhm B."/>
            <person name="Cannon C."/>
            <person name="Castanera R."/>
            <person name="Culley D."/>
            <person name="Daum C."/>
            <person name="Ezra D."/>
            <person name="Gonzalez J."/>
            <person name="Henrissat B."/>
            <person name="Kuo A."/>
            <person name="Liang C."/>
            <person name="Lipzen A."/>
            <person name="Lutzoni F."/>
            <person name="Magnuson J."/>
            <person name="Mondo S."/>
            <person name="Nolan M."/>
            <person name="Ohm R."/>
            <person name="Pangilinan J."/>
            <person name="Park H.-J."/>
            <person name="Ramirez L."/>
            <person name="Alfaro M."/>
            <person name="Sun H."/>
            <person name="Tritt A."/>
            <person name="Yoshinaga Y."/>
            <person name="Zwiers L.-H."/>
            <person name="Turgeon B."/>
            <person name="Goodwin S."/>
            <person name="Spatafora J."/>
            <person name="Crous P."/>
            <person name="Grigoriev I."/>
        </authorList>
    </citation>
    <scope>NUCLEOTIDE SEQUENCE</scope>
    <source>
        <strain evidence="14">CBS 130266</strain>
    </source>
</reference>
<organism evidence="14 15">
    <name type="scientific">Tothia fuscella</name>
    <dbReference type="NCBI Taxonomy" id="1048955"/>
    <lineage>
        <taxon>Eukaryota</taxon>
        <taxon>Fungi</taxon>
        <taxon>Dikarya</taxon>
        <taxon>Ascomycota</taxon>
        <taxon>Pezizomycotina</taxon>
        <taxon>Dothideomycetes</taxon>
        <taxon>Pleosporomycetidae</taxon>
        <taxon>Venturiales</taxon>
        <taxon>Cylindrosympodiaceae</taxon>
        <taxon>Tothia</taxon>
    </lineage>
</organism>
<sequence length="524" mass="57284">MKFSTVVYSSVAIISVAASPHGSEYGKAWGEKLSQLQERAARGIDSPEDSFELIGDLETDGATTSVGKQIKRILIGEGDPQSRETYGLLGSLLLPSLGSSACARDTCCVWKYIADEMKATFQANILGTQCNKFARLAIRAGFHDAGTWEKGLDFGGADGSLVLAGEEGRDENNGLQEIIEVHRQWFNKYKQYGVSVADLIQMGANVATVVCPLGPRIRSYVGRIDSSKPSKDGLLPNVFAPADDLIALFERKTIRPHGLTALVGAHTTSAQRFVDRSRALDPQDSTPGVWDVKFYGETLNPNAPAFIFKFPSDIKFSTHPRMADEWQKFAGRGGQDHWNDDFAKEYIRLSLLGVFNINQLTEFWEKIDSHIAFTKNEGYAPFKSAVGEVFDMQASPPLIMHTRFSPTSNLVTALEAPVTEIAFFSLPTTAGEDVRTAVDDTLGPVTEAVETIGKSLGSAMGWLVDDAPPPGNKAGDSIAFHGVFGYATIEDHMEWRKTPRHAEIVKLMEESEQKYGLRGTDSST</sequence>
<dbReference type="PANTHER" id="PTHR31356">
    <property type="entry name" value="THYLAKOID LUMENAL 29 KDA PROTEIN, CHLOROPLASTIC-RELATED"/>
    <property type="match status" value="1"/>
</dbReference>
<evidence type="ECO:0000256" key="6">
    <source>
        <dbReference type="ARBA" id="ARBA00023004"/>
    </source>
</evidence>
<dbReference type="InterPro" id="IPR019794">
    <property type="entry name" value="Peroxidases_AS"/>
</dbReference>
<evidence type="ECO:0000256" key="8">
    <source>
        <dbReference type="PIRSR" id="PIRSR601621-1"/>
    </source>
</evidence>
<dbReference type="PRINTS" id="PR00458">
    <property type="entry name" value="PEROXIDASE"/>
</dbReference>
<dbReference type="Pfam" id="PF00141">
    <property type="entry name" value="peroxidase"/>
    <property type="match status" value="1"/>
</dbReference>
<dbReference type="EC" id="1.11.1.-" evidence="12"/>
<evidence type="ECO:0000256" key="5">
    <source>
        <dbReference type="ARBA" id="ARBA00023002"/>
    </source>
</evidence>
<dbReference type="InterPro" id="IPR002016">
    <property type="entry name" value="Haem_peroxidase"/>
</dbReference>
<feature type="disulfide bond" evidence="11">
    <location>
        <begin position="130"/>
        <end position="211"/>
    </location>
</feature>
<dbReference type="Gene3D" id="1.10.420.10">
    <property type="entry name" value="Peroxidase, domain 2"/>
    <property type="match status" value="1"/>
</dbReference>
<dbReference type="InterPro" id="IPR044831">
    <property type="entry name" value="Ccp1-like"/>
</dbReference>
<dbReference type="FunFam" id="1.10.520.10:FF:000021">
    <property type="entry name" value="Peroxidase"/>
    <property type="match status" value="1"/>
</dbReference>
<comment type="cofactor">
    <cofactor evidence="9">
        <name>heme b</name>
        <dbReference type="ChEBI" id="CHEBI:60344"/>
    </cofactor>
    <text evidence="9">Binds 1 heme b (iron(II)-protoporphyrin IX) group per subunit.</text>
</comment>
<dbReference type="GO" id="GO:0042744">
    <property type="term" value="P:hydrogen peroxide catabolic process"/>
    <property type="evidence" value="ECO:0007669"/>
    <property type="project" value="TreeGrafter"/>
</dbReference>
<accession>A0A9P4NRG7</accession>
<evidence type="ECO:0000256" key="3">
    <source>
        <dbReference type="ARBA" id="ARBA00022617"/>
    </source>
</evidence>
<dbReference type="InterPro" id="IPR001621">
    <property type="entry name" value="Ligninase"/>
</dbReference>
<feature type="binding site" evidence="9">
    <location>
        <position position="156"/>
    </location>
    <ligand>
        <name>Ca(2+)</name>
        <dbReference type="ChEBI" id="CHEBI:29108"/>
        <label>1</label>
    </ligand>
</feature>
<feature type="domain" description="Plant heme peroxidase family profile" evidence="13">
    <location>
        <begin position="156"/>
        <end position="389"/>
    </location>
</feature>
<dbReference type="SUPFAM" id="SSF48113">
    <property type="entry name" value="Heme-dependent peroxidases"/>
    <property type="match status" value="1"/>
</dbReference>
<feature type="binding site" evidence="9">
    <location>
        <position position="144"/>
    </location>
    <ligand>
        <name>Ca(2+)</name>
        <dbReference type="ChEBI" id="CHEBI:29108"/>
        <label>1</label>
    </ligand>
</feature>
<dbReference type="AlphaFoldDB" id="A0A9P4NRG7"/>
<dbReference type="Proteomes" id="UP000800235">
    <property type="component" value="Unassembled WGS sequence"/>
</dbReference>
<keyword evidence="11" id="KW-1015">Disulfide bond</keyword>
<dbReference type="GO" id="GO:0046872">
    <property type="term" value="F:metal ion binding"/>
    <property type="evidence" value="ECO:0007669"/>
    <property type="project" value="UniProtKB-UniRule"/>
</dbReference>
<dbReference type="GO" id="GO:0004601">
    <property type="term" value="F:peroxidase activity"/>
    <property type="evidence" value="ECO:0007669"/>
    <property type="project" value="UniProtKB-KW"/>
</dbReference>
<name>A0A9P4NRG7_9PEZI</name>
<keyword evidence="4 9" id="KW-0479">Metal-binding</keyword>
<evidence type="ECO:0000256" key="10">
    <source>
        <dbReference type="PIRSR" id="PIRSR601621-3"/>
    </source>
</evidence>
<evidence type="ECO:0000313" key="15">
    <source>
        <dbReference type="Proteomes" id="UP000800235"/>
    </source>
</evidence>
<keyword evidence="15" id="KW-1185">Reference proteome</keyword>
<dbReference type="PANTHER" id="PTHR31356:SF66">
    <property type="entry name" value="CATALASE-PEROXIDASE"/>
    <property type="match status" value="1"/>
</dbReference>
<dbReference type="PROSITE" id="PS50873">
    <property type="entry name" value="PEROXIDASE_4"/>
    <property type="match status" value="1"/>
</dbReference>
<dbReference type="GO" id="GO:0000302">
    <property type="term" value="P:response to reactive oxygen species"/>
    <property type="evidence" value="ECO:0007669"/>
    <property type="project" value="TreeGrafter"/>
</dbReference>
<feature type="binding site" evidence="9">
    <location>
        <position position="291"/>
    </location>
    <ligand>
        <name>Ca(2+)</name>
        <dbReference type="ChEBI" id="CHEBI:29108"/>
        <label>2</label>
    </ligand>
</feature>
<keyword evidence="5 12" id="KW-0560">Oxidoreductase</keyword>
<comment type="similarity">
    <text evidence="1 12">Belongs to the peroxidase family. Ligninase subfamily.</text>
</comment>
<dbReference type="InterPro" id="IPR010255">
    <property type="entry name" value="Haem_peroxidase_sf"/>
</dbReference>